<organism evidence="2 3">
    <name type="scientific">Handroanthus impetiginosus</name>
    <dbReference type="NCBI Taxonomy" id="429701"/>
    <lineage>
        <taxon>Eukaryota</taxon>
        <taxon>Viridiplantae</taxon>
        <taxon>Streptophyta</taxon>
        <taxon>Embryophyta</taxon>
        <taxon>Tracheophyta</taxon>
        <taxon>Spermatophyta</taxon>
        <taxon>Magnoliopsida</taxon>
        <taxon>eudicotyledons</taxon>
        <taxon>Gunneridae</taxon>
        <taxon>Pentapetalae</taxon>
        <taxon>asterids</taxon>
        <taxon>lamiids</taxon>
        <taxon>Lamiales</taxon>
        <taxon>Bignoniaceae</taxon>
        <taxon>Crescentiina</taxon>
        <taxon>Tabebuia alliance</taxon>
        <taxon>Handroanthus</taxon>
    </lineage>
</organism>
<name>A0A2G9G371_9LAMI</name>
<proteinExistence type="predicted"/>
<dbReference type="STRING" id="429701.A0A2G9G371"/>
<keyword evidence="3" id="KW-1185">Reference proteome</keyword>
<protein>
    <submittedName>
        <fullName evidence="2">Uncharacterized protein</fullName>
    </submittedName>
</protein>
<evidence type="ECO:0000313" key="2">
    <source>
        <dbReference type="EMBL" id="PIM99594.1"/>
    </source>
</evidence>
<sequence length="125" mass="14081">MGPQRRLGIYVDYESPSITEYLEPKPEDLFTARFTDCHFDESVFPTLGGENKQLKKEIDWNALFLSHLDPCTKVIKSHILAVNAPIRIDILVGQSNSENESKPCLKPARLVGSKDKNPRKNKGAN</sequence>
<dbReference type="OrthoDB" id="911186at2759"/>
<evidence type="ECO:0000256" key="1">
    <source>
        <dbReference type="SAM" id="MobiDB-lite"/>
    </source>
</evidence>
<dbReference type="Proteomes" id="UP000231279">
    <property type="component" value="Unassembled WGS sequence"/>
</dbReference>
<dbReference type="EMBL" id="NKXS01007498">
    <property type="protein sequence ID" value="PIM99594.1"/>
    <property type="molecule type" value="Genomic_DNA"/>
</dbReference>
<feature type="region of interest" description="Disordered" evidence="1">
    <location>
        <begin position="96"/>
        <end position="125"/>
    </location>
</feature>
<dbReference type="AlphaFoldDB" id="A0A2G9G371"/>
<evidence type="ECO:0000313" key="3">
    <source>
        <dbReference type="Proteomes" id="UP000231279"/>
    </source>
</evidence>
<reference evidence="3" key="1">
    <citation type="journal article" date="2018" name="Gigascience">
        <title>Genome assembly of the Pink Ipe (Handroanthus impetiginosus, Bignoniaceae), a highly valued, ecologically keystone Neotropical timber forest tree.</title>
        <authorList>
            <person name="Silva-Junior O.B."/>
            <person name="Grattapaglia D."/>
            <person name="Novaes E."/>
            <person name="Collevatti R.G."/>
        </authorList>
    </citation>
    <scope>NUCLEOTIDE SEQUENCE [LARGE SCALE GENOMIC DNA]</scope>
    <source>
        <strain evidence="3">cv. UFG-1</strain>
    </source>
</reference>
<accession>A0A2G9G371</accession>
<gene>
    <name evidence="2" type="ORF">CDL12_27911</name>
</gene>
<comment type="caution">
    <text evidence="2">The sequence shown here is derived from an EMBL/GenBank/DDBJ whole genome shotgun (WGS) entry which is preliminary data.</text>
</comment>